<dbReference type="Gene3D" id="3.40.50.170">
    <property type="entry name" value="Formyl transferase, N-terminal domain"/>
    <property type="match status" value="1"/>
</dbReference>
<keyword evidence="9" id="KW-1185">Reference proteome</keyword>
<dbReference type="PANTHER" id="PTHR43369:SF2">
    <property type="entry name" value="PHOSPHORIBOSYLGLYCINAMIDE FORMYLTRANSFERASE"/>
    <property type="match status" value="1"/>
</dbReference>
<dbReference type="SUPFAM" id="SSF53328">
    <property type="entry name" value="Formyltransferase"/>
    <property type="match status" value="1"/>
</dbReference>
<evidence type="ECO:0000256" key="4">
    <source>
        <dbReference type="ARBA" id="ARBA00038440"/>
    </source>
</evidence>
<dbReference type="GO" id="GO:0005737">
    <property type="term" value="C:cytoplasm"/>
    <property type="evidence" value="ECO:0007669"/>
    <property type="project" value="TreeGrafter"/>
</dbReference>
<accession>A0A0E3W3T3</accession>
<dbReference type="InterPro" id="IPR004607">
    <property type="entry name" value="GART"/>
</dbReference>
<dbReference type="STRING" id="690567.2616"/>
<evidence type="ECO:0000259" key="7">
    <source>
        <dbReference type="Pfam" id="PF00551"/>
    </source>
</evidence>
<organism evidence="8 9">
    <name type="scientific">Syntrophomonas zehnderi OL-4</name>
    <dbReference type="NCBI Taxonomy" id="690567"/>
    <lineage>
        <taxon>Bacteria</taxon>
        <taxon>Bacillati</taxon>
        <taxon>Bacillota</taxon>
        <taxon>Clostridia</taxon>
        <taxon>Eubacteriales</taxon>
        <taxon>Syntrophomonadaceae</taxon>
        <taxon>Syntrophomonas</taxon>
    </lineage>
</organism>
<evidence type="ECO:0000256" key="3">
    <source>
        <dbReference type="ARBA" id="ARBA00022755"/>
    </source>
</evidence>
<dbReference type="FunFam" id="3.40.50.170:FF:000007">
    <property type="entry name" value="Phosphoribosylglycinamide formyltransferase"/>
    <property type="match status" value="1"/>
</dbReference>
<name>A0A0E3W3T3_9FIRM</name>
<feature type="binding site" evidence="6">
    <location>
        <begin position="98"/>
        <end position="101"/>
    </location>
    <ligand>
        <name>(6R)-10-formyltetrahydrofolate</name>
        <dbReference type="ChEBI" id="CHEBI:195366"/>
    </ligand>
</feature>
<evidence type="ECO:0000256" key="1">
    <source>
        <dbReference type="ARBA" id="ARBA00005054"/>
    </source>
</evidence>
<dbReference type="Pfam" id="PF00551">
    <property type="entry name" value="Formyl_trans_N"/>
    <property type="match status" value="1"/>
</dbReference>
<comment type="function">
    <text evidence="6">Catalyzes the transfer of a formyl group from 10-formyltetrahydrofolate to 5-phospho-ribosyl-glycinamide (GAR), producing 5-phospho-ribosyl-N-formylglycinamide (FGAR) and tetrahydrofolate.</text>
</comment>
<dbReference type="GO" id="GO:0006189">
    <property type="term" value="P:'de novo' IMP biosynthetic process"/>
    <property type="evidence" value="ECO:0007669"/>
    <property type="project" value="UniProtKB-UniRule"/>
</dbReference>
<evidence type="ECO:0000256" key="5">
    <source>
        <dbReference type="ARBA" id="ARBA00047664"/>
    </source>
</evidence>
<dbReference type="InterPro" id="IPR002376">
    <property type="entry name" value="Formyl_transf_N"/>
</dbReference>
<evidence type="ECO:0000313" key="9">
    <source>
        <dbReference type="Proteomes" id="UP000045545"/>
    </source>
</evidence>
<protein>
    <recommendedName>
        <fullName evidence="6">Phosphoribosylglycinamide formyltransferase</fullName>
        <ecNumber evidence="6">2.1.2.2</ecNumber>
    </recommendedName>
    <alternativeName>
        <fullName evidence="6">5'-phosphoribosylglycinamide transformylase</fullName>
    </alternativeName>
    <alternativeName>
        <fullName evidence="6">GAR transformylase</fullName>
        <shortName evidence="6">GART</shortName>
    </alternativeName>
</protein>
<feature type="active site" description="Proton donor" evidence="6">
    <location>
        <position position="117"/>
    </location>
</feature>
<dbReference type="OrthoDB" id="9806170at2"/>
<dbReference type="InterPro" id="IPR036477">
    <property type="entry name" value="Formyl_transf_N_sf"/>
</dbReference>
<dbReference type="InterPro" id="IPR001555">
    <property type="entry name" value="GART_AS"/>
</dbReference>
<dbReference type="PROSITE" id="PS00373">
    <property type="entry name" value="GART"/>
    <property type="match status" value="1"/>
</dbReference>
<dbReference type="PANTHER" id="PTHR43369">
    <property type="entry name" value="PHOSPHORIBOSYLGLYCINAMIDE FORMYLTRANSFERASE"/>
    <property type="match status" value="1"/>
</dbReference>
<dbReference type="EMBL" id="CGIH01000047">
    <property type="protein sequence ID" value="CFY03371.1"/>
    <property type="molecule type" value="Genomic_DNA"/>
</dbReference>
<evidence type="ECO:0000313" key="8">
    <source>
        <dbReference type="EMBL" id="CFY03371.1"/>
    </source>
</evidence>
<dbReference type="CDD" id="cd08645">
    <property type="entry name" value="FMT_core_GART"/>
    <property type="match status" value="1"/>
</dbReference>
<dbReference type="NCBIfam" id="TIGR00639">
    <property type="entry name" value="PurN"/>
    <property type="match status" value="1"/>
</dbReference>
<evidence type="ECO:0000256" key="6">
    <source>
        <dbReference type="HAMAP-Rule" id="MF_01930"/>
    </source>
</evidence>
<dbReference type="UniPathway" id="UPA00074">
    <property type="reaction ID" value="UER00126"/>
</dbReference>
<dbReference type="HAMAP" id="MF_01930">
    <property type="entry name" value="PurN"/>
    <property type="match status" value="1"/>
</dbReference>
<dbReference type="RefSeq" id="WP_046499722.1">
    <property type="nucleotide sequence ID" value="NZ_CGIH01000047.1"/>
</dbReference>
<keyword evidence="3 6" id="KW-0658">Purine biosynthesis</keyword>
<feature type="binding site" evidence="6">
    <location>
        <position position="73"/>
    </location>
    <ligand>
        <name>(6R)-10-formyltetrahydrofolate</name>
        <dbReference type="ChEBI" id="CHEBI:195366"/>
    </ligand>
</feature>
<dbReference type="AlphaFoldDB" id="A0A0E3W3T3"/>
<feature type="domain" description="Formyl transferase N-terminal" evidence="7">
    <location>
        <begin position="11"/>
        <end position="190"/>
    </location>
</feature>
<comment type="pathway">
    <text evidence="1 6">Purine metabolism; IMP biosynthesis via de novo pathway; N(2)-formyl-N(1)-(5-phospho-D-ribosyl)glycinamide from N(1)-(5-phospho-D-ribosyl)glycinamide (10-formyl THF route): step 1/1.</text>
</comment>
<feature type="binding site" evidence="6">
    <location>
        <position position="115"/>
    </location>
    <ligand>
        <name>(6R)-10-formyltetrahydrofolate</name>
        <dbReference type="ChEBI" id="CHEBI:195366"/>
    </ligand>
</feature>
<evidence type="ECO:0000256" key="2">
    <source>
        <dbReference type="ARBA" id="ARBA00022679"/>
    </source>
</evidence>
<reference evidence="8 9" key="1">
    <citation type="submission" date="2015-03" db="EMBL/GenBank/DDBJ databases">
        <authorList>
            <person name="Murphy D."/>
        </authorList>
    </citation>
    <scope>NUCLEOTIDE SEQUENCE [LARGE SCALE GENOMIC DNA]</scope>
    <source>
        <strain evidence="8 9">OL-4</strain>
    </source>
</reference>
<dbReference type="EC" id="2.1.2.2" evidence="6"/>
<comment type="catalytic activity">
    <reaction evidence="5 6">
        <text>N(1)-(5-phospho-beta-D-ribosyl)glycinamide + (6R)-10-formyltetrahydrofolate = N(2)-formyl-N(1)-(5-phospho-beta-D-ribosyl)glycinamide + (6S)-5,6,7,8-tetrahydrofolate + H(+)</text>
        <dbReference type="Rhea" id="RHEA:15053"/>
        <dbReference type="ChEBI" id="CHEBI:15378"/>
        <dbReference type="ChEBI" id="CHEBI:57453"/>
        <dbReference type="ChEBI" id="CHEBI:143788"/>
        <dbReference type="ChEBI" id="CHEBI:147286"/>
        <dbReference type="ChEBI" id="CHEBI:195366"/>
        <dbReference type="EC" id="2.1.2.2"/>
    </reaction>
</comment>
<feature type="site" description="Raises pKa of active site His" evidence="6">
    <location>
        <position position="153"/>
    </location>
</feature>
<gene>
    <name evidence="6" type="primary">purN</name>
    <name evidence="8" type="ORF">2616</name>
</gene>
<feature type="binding site" evidence="6">
    <location>
        <begin position="20"/>
        <end position="22"/>
    </location>
    <ligand>
        <name>N(1)-(5-phospho-beta-D-ribosyl)glycinamide</name>
        <dbReference type="ChEBI" id="CHEBI:143788"/>
    </ligand>
</feature>
<dbReference type="Proteomes" id="UP000045545">
    <property type="component" value="Unassembled WGS sequence"/>
</dbReference>
<proteinExistence type="inferred from homology"/>
<sequence length="210" mass="23109">MERIIEPQCLQLAVMASGRGSNFAAIQEAIENGQLNAQIKILISDKEYAQALKIAEQAGITACFIDPRKFNDKAAYETEIVKKLHENNVDILVLAGFMRLVGPVLLNAFPRRILNIHPALLPSFPGLHAQRQAVDYGVKFSGCTVHLVDDGVDTGLIIAQAVVPVLPDDNEDTLAERILVEEHRLYPQVLQWIAAGKVFIDGSRSIVKDC</sequence>
<dbReference type="GO" id="GO:0004644">
    <property type="term" value="F:phosphoribosylglycinamide formyltransferase activity"/>
    <property type="evidence" value="ECO:0007669"/>
    <property type="project" value="UniProtKB-UniRule"/>
</dbReference>
<keyword evidence="2 6" id="KW-0808">Transferase</keyword>
<comment type="similarity">
    <text evidence="4 6">Belongs to the GART family.</text>
</comment>